<dbReference type="AlphaFoldDB" id="A0AAW1UKS1"/>
<gene>
    <name evidence="2" type="ORF">WA026_005066</name>
</gene>
<dbReference type="EMBL" id="JARQZJ010000092">
    <property type="protein sequence ID" value="KAK9884112.1"/>
    <property type="molecule type" value="Genomic_DNA"/>
</dbReference>
<evidence type="ECO:0000313" key="3">
    <source>
        <dbReference type="Proteomes" id="UP001431783"/>
    </source>
</evidence>
<reference evidence="2 3" key="1">
    <citation type="submission" date="2023-03" db="EMBL/GenBank/DDBJ databases">
        <title>Genome insight into feeding habits of ladybird beetles.</title>
        <authorList>
            <person name="Li H.-S."/>
            <person name="Huang Y.-H."/>
            <person name="Pang H."/>
        </authorList>
    </citation>
    <scope>NUCLEOTIDE SEQUENCE [LARGE SCALE GENOMIC DNA]</scope>
    <source>
        <strain evidence="2">SYSU_2023b</strain>
        <tissue evidence="2">Whole body</tissue>
    </source>
</reference>
<name>A0AAW1UKS1_9CUCU</name>
<organism evidence="2 3">
    <name type="scientific">Henosepilachna vigintioctopunctata</name>
    <dbReference type="NCBI Taxonomy" id="420089"/>
    <lineage>
        <taxon>Eukaryota</taxon>
        <taxon>Metazoa</taxon>
        <taxon>Ecdysozoa</taxon>
        <taxon>Arthropoda</taxon>
        <taxon>Hexapoda</taxon>
        <taxon>Insecta</taxon>
        <taxon>Pterygota</taxon>
        <taxon>Neoptera</taxon>
        <taxon>Endopterygota</taxon>
        <taxon>Coleoptera</taxon>
        <taxon>Polyphaga</taxon>
        <taxon>Cucujiformia</taxon>
        <taxon>Coccinelloidea</taxon>
        <taxon>Coccinellidae</taxon>
        <taxon>Epilachninae</taxon>
        <taxon>Epilachnini</taxon>
        <taxon>Henosepilachna</taxon>
    </lineage>
</organism>
<sequence length="73" mass="8568">MNILSPNCKENIQSSHNSTVQEYSGNRSYPSAKKVDSLEQFSDFTKRKILFHNLKMYLSAKAHCILYLREYHL</sequence>
<feature type="region of interest" description="Disordered" evidence="1">
    <location>
        <begin position="1"/>
        <end position="31"/>
    </location>
</feature>
<protein>
    <submittedName>
        <fullName evidence="2">Uncharacterized protein</fullName>
    </submittedName>
</protein>
<feature type="compositionally biased region" description="Polar residues" evidence="1">
    <location>
        <begin position="1"/>
        <end position="29"/>
    </location>
</feature>
<evidence type="ECO:0000313" key="2">
    <source>
        <dbReference type="EMBL" id="KAK9884112.1"/>
    </source>
</evidence>
<proteinExistence type="predicted"/>
<comment type="caution">
    <text evidence="2">The sequence shown here is derived from an EMBL/GenBank/DDBJ whole genome shotgun (WGS) entry which is preliminary data.</text>
</comment>
<accession>A0AAW1UKS1</accession>
<evidence type="ECO:0000256" key="1">
    <source>
        <dbReference type="SAM" id="MobiDB-lite"/>
    </source>
</evidence>
<dbReference type="Proteomes" id="UP001431783">
    <property type="component" value="Unassembled WGS sequence"/>
</dbReference>
<keyword evidence="3" id="KW-1185">Reference proteome</keyword>